<dbReference type="AlphaFoldDB" id="G0V8T9"/>
<proteinExistence type="inferred from homology"/>
<dbReference type="RefSeq" id="XP_003674268.1">
    <property type="nucleotide sequence ID" value="XM_003674220.1"/>
</dbReference>
<dbReference type="Proteomes" id="UP000001640">
    <property type="component" value="Chromosome 1"/>
</dbReference>
<dbReference type="PANTHER" id="PTHR10619:SF0">
    <property type="entry name" value="F-ACTIN-CAPPING PROTEIN SUBUNIT BETA ISOFORMS 1 AND 2"/>
    <property type="match status" value="1"/>
</dbReference>
<dbReference type="GO" id="GO:0051016">
    <property type="term" value="P:barbed-end actin filament capping"/>
    <property type="evidence" value="ECO:0007669"/>
    <property type="project" value="UniProtKB-UniRule"/>
</dbReference>
<evidence type="ECO:0000313" key="11">
    <source>
        <dbReference type="Proteomes" id="UP000001640"/>
    </source>
</evidence>
<evidence type="ECO:0000256" key="4">
    <source>
        <dbReference type="ARBA" id="ARBA00022467"/>
    </source>
</evidence>
<comment type="subunit">
    <text evidence="9">Heterodimer of an alpha and a beta subunit.</text>
</comment>
<name>G0V8T9_NAUCA</name>
<keyword evidence="4 9" id="KW-0117">Actin capping</keyword>
<dbReference type="GO" id="GO:1904600">
    <property type="term" value="P:mating projection actin fusion focus assembly"/>
    <property type="evidence" value="ECO:0007669"/>
    <property type="project" value="EnsemblFungi"/>
</dbReference>
<evidence type="ECO:0000256" key="7">
    <source>
        <dbReference type="ARBA" id="ARBA00023212"/>
    </source>
</evidence>
<keyword evidence="5 9" id="KW-0963">Cytoplasm</keyword>
<dbReference type="Gene3D" id="3.90.1150.210">
    <property type="entry name" value="F-actin capping protein, beta subunit"/>
    <property type="match status" value="1"/>
</dbReference>
<keyword evidence="7 9" id="KW-0206">Cytoskeleton</keyword>
<keyword evidence="11" id="KW-1185">Reference proteome</keyword>
<dbReference type="OMA" id="WSNKYYP"/>
<dbReference type="EMBL" id="HE576752">
    <property type="protein sequence ID" value="CCC67888.1"/>
    <property type="molecule type" value="Genomic_DNA"/>
</dbReference>
<dbReference type="SUPFAM" id="SSF90096">
    <property type="entry name" value="Subunits of heterodimeric actin filament capping protein Capz"/>
    <property type="match status" value="1"/>
</dbReference>
<reference key="2">
    <citation type="submission" date="2011-08" db="EMBL/GenBank/DDBJ databases">
        <title>Genome sequence of Naumovozyma castellii.</title>
        <authorList>
            <person name="Gordon J.L."/>
            <person name="Armisen D."/>
            <person name="Proux-Wera E."/>
            <person name="OhEigeartaigh S.S."/>
            <person name="Byrne K.P."/>
            <person name="Wolfe K.H."/>
        </authorList>
    </citation>
    <scope>NUCLEOTIDE SEQUENCE</scope>
    <source>
        <strain>Type strain:CBS 4309</strain>
    </source>
</reference>
<keyword evidence="6 9" id="KW-0009">Actin-binding</keyword>
<dbReference type="KEGG" id="ncs:NCAS_0A13300"/>
<dbReference type="GO" id="GO:0030447">
    <property type="term" value="P:filamentous growth"/>
    <property type="evidence" value="ECO:0007669"/>
    <property type="project" value="EnsemblFungi"/>
</dbReference>
<dbReference type="GO" id="GO:1902404">
    <property type="term" value="P:mitotic actomyosin contractile ring contraction"/>
    <property type="evidence" value="ECO:0007669"/>
    <property type="project" value="EnsemblFungi"/>
</dbReference>
<dbReference type="GO" id="GO:0051015">
    <property type="term" value="F:actin filament binding"/>
    <property type="evidence" value="ECO:0007669"/>
    <property type="project" value="EnsemblFungi"/>
</dbReference>
<dbReference type="HOGENOM" id="CLU_045864_1_1_1"/>
<evidence type="ECO:0000256" key="6">
    <source>
        <dbReference type="ARBA" id="ARBA00023203"/>
    </source>
</evidence>
<dbReference type="GO" id="GO:0030479">
    <property type="term" value="C:actin cortical patch"/>
    <property type="evidence" value="ECO:0007669"/>
    <property type="project" value="EnsemblFungi"/>
</dbReference>
<dbReference type="PROSITE" id="PS00231">
    <property type="entry name" value="F_ACTIN_CAPPING_BETA"/>
    <property type="match status" value="1"/>
</dbReference>
<evidence type="ECO:0000256" key="2">
    <source>
        <dbReference type="ARBA" id="ARBA00006039"/>
    </source>
</evidence>
<organism evidence="10 11">
    <name type="scientific">Naumovozyma castellii</name>
    <name type="common">Yeast</name>
    <name type="synonym">Saccharomyces castellii</name>
    <dbReference type="NCBI Taxonomy" id="27288"/>
    <lineage>
        <taxon>Eukaryota</taxon>
        <taxon>Fungi</taxon>
        <taxon>Dikarya</taxon>
        <taxon>Ascomycota</taxon>
        <taxon>Saccharomycotina</taxon>
        <taxon>Saccharomycetes</taxon>
        <taxon>Saccharomycetales</taxon>
        <taxon>Saccharomycetaceae</taxon>
        <taxon>Naumovozyma</taxon>
    </lineage>
</organism>
<dbReference type="GO" id="GO:0005934">
    <property type="term" value="C:cellular bud tip"/>
    <property type="evidence" value="ECO:0007669"/>
    <property type="project" value="EnsemblFungi"/>
</dbReference>
<dbReference type="GO" id="GO:0044396">
    <property type="term" value="P:actin cortical patch organization"/>
    <property type="evidence" value="ECO:0007669"/>
    <property type="project" value="EnsemblFungi"/>
</dbReference>
<dbReference type="GeneID" id="96901366"/>
<dbReference type="GO" id="GO:0005634">
    <property type="term" value="C:nucleus"/>
    <property type="evidence" value="ECO:0007669"/>
    <property type="project" value="EnsemblFungi"/>
</dbReference>
<dbReference type="eggNOG" id="KOG3174">
    <property type="taxonomic scope" value="Eukaryota"/>
</dbReference>
<dbReference type="GO" id="GO:0000142">
    <property type="term" value="C:cellular bud neck contractile ring"/>
    <property type="evidence" value="ECO:0007669"/>
    <property type="project" value="EnsemblFungi"/>
</dbReference>
<comment type="subcellular location">
    <subcellularLocation>
        <location evidence="1 9">Cytoplasm</location>
        <location evidence="1 9">Cytoskeleton</location>
    </subcellularLocation>
</comment>
<dbReference type="InterPro" id="IPR019771">
    <property type="entry name" value="F-actin_capping_bsu_CS"/>
</dbReference>
<dbReference type="InterPro" id="IPR042276">
    <property type="entry name" value="CapZ_alpha/beta_2"/>
</dbReference>
<dbReference type="InParanoid" id="G0V8T9"/>
<accession>G0V8T9</accession>
<dbReference type="STRING" id="1064592.G0V8T9"/>
<evidence type="ECO:0000256" key="1">
    <source>
        <dbReference type="ARBA" id="ARBA00004245"/>
    </source>
</evidence>
<dbReference type="FunCoup" id="G0V8T9">
    <property type="interactions" value="969"/>
</dbReference>
<protein>
    <recommendedName>
        <fullName evidence="3 9">F-actin-capping protein subunit beta</fullName>
    </recommendedName>
</protein>
<evidence type="ECO:0000256" key="8">
    <source>
        <dbReference type="ARBA" id="ARBA00025389"/>
    </source>
</evidence>
<dbReference type="InterPro" id="IPR037282">
    <property type="entry name" value="CapZ_alpha/beta"/>
</dbReference>
<dbReference type="GO" id="GO:0031097">
    <property type="term" value="C:medial cortex"/>
    <property type="evidence" value="ECO:0007669"/>
    <property type="project" value="EnsemblFungi"/>
</dbReference>
<dbReference type="PANTHER" id="PTHR10619">
    <property type="entry name" value="F-ACTIN-CAPPING PROTEIN SUBUNIT BETA"/>
    <property type="match status" value="1"/>
</dbReference>
<comment type="function">
    <text evidence="8 9">F-actin-capping proteins bind in a Ca(2+)-independent manner to the fast growing ends of actin filaments (barbed end) thereby blocking the exchange of subunits at these ends. Unlike other capping proteins (such as gelsolin and severin), these proteins do not sever actin filaments.</text>
</comment>
<dbReference type="GO" id="GO:0008290">
    <property type="term" value="C:F-actin capping protein complex"/>
    <property type="evidence" value="ECO:0007669"/>
    <property type="project" value="UniProtKB-UniRule"/>
</dbReference>
<dbReference type="Pfam" id="PF01115">
    <property type="entry name" value="F_actin_cap_B"/>
    <property type="match status" value="1"/>
</dbReference>
<dbReference type="PRINTS" id="PR00192">
    <property type="entry name" value="FACTINCAPB"/>
</dbReference>
<dbReference type="InterPro" id="IPR001698">
    <property type="entry name" value="CAPZB"/>
</dbReference>
<sequence>MSTENNPQDAKYDAALDLLRRLDPTKVAENLNKIIKLEPSLAEDLLSSVDTPLDVKKDPHSSQREYLCCDYNRDIDSHRSPWSNEYFPELSKEDLEESPFPSDNLRQLEIIMNDSFDVYRDLYYEGGISSVYLWDLDNDEDFAGVVLFKKGNQSSSNWDSIHVLEATSEDGGANFTYRITTTIILHLDKDEQERKMTLSGNLTRQTEKEASLNGASTMEQIHIAHITNLGTLIEDIELQMRNLLETVYFEKTRDIFHEVKNSVVDAATLHKDAQTEVIKGLQGL</sequence>
<dbReference type="OrthoDB" id="9979678at2759"/>
<reference evidence="10 11" key="1">
    <citation type="journal article" date="2011" name="Proc. Natl. Acad. Sci. U.S.A.">
        <title>Evolutionary erosion of yeast sex chromosomes by mating-type switching accidents.</title>
        <authorList>
            <person name="Gordon J.L."/>
            <person name="Armisen D."/>
            <person name="Proux-Wera E."/>
            <person name="Oheigeartaigh S.S."/>
            <person name="Byrne K.P."/>
            <person name="Wolfe K.H."/>
        </authorList>
    </citation>
    <scope>NUCLEOTIDE SEQUENCE [LARGE SCALE GENOMIC DNA]</scope>
    <source>
        <strain evidence="11">ATCC 76901 / BCRC 22586 / CBS 4309 / NBRC 1992 / NRRL Y-12630</strain>
    </source>
</reference>
<evidence type="ECO:0000256" key="9">
    <source>
        <dbReference type="RuleBase" id="RU365078"/>
    </source>
</evidence>
<dbReference type="GO" id="GO:0099079">
    <property type="term" value="C:actin body"/>
    <property type="evidence" value="ECO:0007669"/>
    <property type="project" value="EnsemblFungi"/>
</dbReference>
<evidence type="ECO:0000313" key="10">
    <source>
        <dbReference type="EMBL" id="CCC67888.1"/>
    </source>
</evidence>
<dbReference type="Gene3D" id="1.20.58.570">
    <property type="match status" value="1"/>
</dbReference>
<gene>
    <name evidence="10" type="primary">NCAS0A13300</name>
    <name evidence="10" type="ordered locus">NCAS_0A13300</name>
</gene>
<dbReference type="GO" id="GO:0000131">
    <property type="term" value="C:incipient cellular bud site"/>
    <property type="evidence" value="ECO:0007669"/>
    <property type="project" value="EnsemblFungi"/>
</dbReference>
<dbReference type="FunFam" id="1.20.58.570:FF:000001">
    <property type="entry name" value="F-actin-capping protein subunit beta"/>
    <property type="match status" value="1"/>
</dbReference>
<dbReference type="GO" id="GO:0043332">
    <property type="term" value="C:mating projection tip"/>
    <property type="evidence" value="ECO:0007669"/>
    <property type="project" value="EnsemblFungi"/>
</dbReference>
<comment type="similarity">
    <text evidence="2 9">Belongs to the F-actin-capping protein beta subunit family.</text>
</comment>
<dbReference type="InterPro" id="IPR043175">
    <property type="entry name" value="CAPZB_N"/>
</dbReference>
<dbReference type="GO" id="GO:1903475">
    <property type="term" value="P:mitotic actomyosin contractile ring assembly"/>
    <property type="evidence" value="ECO:0007669"/>
    <property type="project" value="EnsemblFungi"/>
</dbReference>
<evidence type="ECO:0000256" key="5">
    <source>
        <dbReference type="ARBA" id="ARBA00022490"/>
    </source>
</evidence>
<evidence type="ECO:0000256" key="3">
    <source>
        <dbReference type="ARBA" id="ARBA00021859"/>
    </source>
</evidence>